<evidence type="ECO:0000256" key="1">
    <source>
        <dbReference type="ARBA" id="ARBA00007613"/>
    </source>
</evidence>
<reference evidence="3" key="1">
    <citation type="journal article" date="2014" name="Int. J. Syst. Evol. Microbiol.">
        <title>Complete genome sequence of Corynebacterium casei LMG S-19264T (=DSM 44701T), isolated from a smear-ripened cheese.</title>
        <authorList>
            <consortium name="US DOE Joint Genome Institute (JGI-PGF)"/>
            <person name="Walter F."/>
            <person name="Albersmeier A."/>
            <person name="Kalinowski J."/>
            <person name="Ruckert C."/>
        </authorList>
    </citation>
    <scope>NUCLEOTIDE SEQUENCE</scope>
    <source>
        <strain evidence="3">JCM 13306</strain>
    </source>
</reference>
<dbReference type="InterPro" id="IPR010131">
    <property type="entry name" value="MdtP/NodT-like"/>
</dbReference>
<accession>A0A919KGY3</accession>
<proteinExistence type="inferred from homology"/>
<name>A0A919KGY3_9XANT</name>
<dbReference type="SUPFAM" id="SSF56954">
    <property type="entry name" value="Outer membrane efflux proteins (OEP)"/>
    <property type="match status" value="1"/>
</dbReference>
<dbReference type="RefSeq" id="WP_434025634.1">
    <property type="nucleotide sequence ID" value="NZ_BNBA01000001.1"/>
</dbReference>
<comment type="caution">
    <text evidence="3">The sequence shown here is derived from an EMBL/GenBank/DDBJ whole genome shotgun (WGS) entry which is preliminary data.</text>
</comment>
<comment type="similarity">
    <text evidence="1">Belongs to the outer membrane factor (OMF) (TC 1.B.17) family.</text>
</comment>
<keyword evidence="4" id="KW-1185">Reference proteome</keyword>
<dbReference type="GO" id="GO:0015562">
    <property type="term" value="F:efflux transmembrane transporter activity"/>
    <property type="evidence" value="ECO:0007669"/>
    <property type="project" value="InterPro"/>
</dbReference>
<dbReference type="Proteomes" id="UP000623958">
    <property type="component" value="Unassembled WGS sequence"/>
</dbReference>
<gene>
    <name evidence="3" type="primary">czcC</name>
    <name evidence="3" type="ORF">GCM10009090_02170</name>
</gene>
<dbReference type="Gene3D" id="1.20.1600.10">
    <property type="entry name" value="Outer membrane efflux proteins (OEP)"/>
    <property type="match status" value="1"/>
</dbReference>
<feature type="signal peptide" evidence="2">
    <location>
        <begin position="1"/>
        <end position="19"/>
    </location>
</feature>
<reference evidence="3" key="2">
    <citation type="submission" date="2020-09" db="EMBL/GenBank/DDBJ databases">
        <authorList>
            <person name="Sun Q."/>
            <person name="Ohkuma M."/>
        </authorList>
    </citation>
    <scope>NUCLEOTIDE SEQUENCE</scope>
    <source>
        <strain evidence="3">JCM 13306</strain>
    </source>
</reference>
<dbReference type="InterPro" id="IPR003423">
    <property type="entry name" value="OMP_efflux"/>
</dbReference>
<protein>
    <submittedName>
        <fullName evidence="3">Cation efflux system protein</fullName>
    </submittedName>
</protein>
<sequence length="426" mass="45388">MRLRLAALAAFALAPAVRAQVPAPVQILTLDDAIARVAQVHPDLRLVDGQRAVLDANLAIAGQRPPLALGATIENALGSGGYRGFDQAEATVTLAGVLERGGKLDARRALAQANIDALAPQREIARLDLLAETARRYLAVSAAERQREIADVDIAQRRRAVEAARQRLVAGASPESTLLTAQAALAEAELDRDRALQAAQAARQNLAALWNARDPGFARVAGDPMALPALQDFDVLRGLLDATPELARLAGETRIREASVRLARTEAVADLQWQAGARYLRGGGDVALLAGLSVPLGSATRAAPAIRAAEAGLALSSVERESLSLRLYSTLSAAHGEYGTAQLEVRRLGDEVIPRLARAEQAAERAWRAGAIGYLEWAQLQQQRVDANRRQLAAAVAAQRALIEIQRLTGQPLVAGQRSNVQEHRP</sequence>
<dbReference type="PANTHER" id="PTHR30203">
    <property type="entry name" value="OUTER MEMBRANE CATION EFFLUX PROTEIN"/>
    <property type="match status" value="1"/>
</dbReference>
<evidence type="ECO:0000313" key="3">
    <source>
        <dbReference type="EMBL" id="GHH46696.1"/>
    </source>
</evidence>
<dbReference type="EMBL" id="BNBA01000001">
    <property type="protein sequence ID" value="GHH46696.1"/>
    <property type="molecule type" value="Genomic_DNA"/>
</dbReference>
<keyword evidence="2" id="KW-0732">Signal</keyword>
<dbReference type="Pfam" id="PF02321">
    <property type="entry name" value="OEP"/>
    <property type="match status" value="1"/>
</dbReference>
<dbReference type="AlphaFoldDB" id="A0A919KGY3"/>
<evidence type="ECO:0000313" key="4">
    <source>
        <dbReference type="Proteomes" id="UP000623958"/>
    </source>
</evidence>
<organism evidence="3 4">
    <name type="scientific">Xanthomonas boreopolis</name>
    <dbReference type="NCBI Taxonomy" id="86183"/>
    <lineage>
        <taxon>Bacteria</taxon>
        <taxon>Pseudomonadati</taxon>
        <taxon>Pseudomonadota</taxon>
        <taxon>Gammaproteobacteria</taxon>
        <taxon>Lysobacterales</taxon>
        <taxon>Lysobacteraceae</taxon>
        <taxon>Xanthomonas</taxon>
    </lineage>
</organism>
<feature type="chain" id="PRO_5037963587" evidence="2">
    <location>
        <begin position="20"/>
        <end position="426"/>
    </location>
</feature>
<evidence type="ECO:0000256" key="2">
    <source>
        <dbReference type="SAM" id="SignalP"/>
    </source>
</evidence>
<dbReference type="PANTHER" id="PTHR30203:SF24">
    <property type="entry name" value="BLR4935 PROTEIN"/>
    <property type="match status" value="1"/>
</dbReference>